<evidence type="ECO:0000313" key="8">
    <source>
        <dbReference type="Proteomes" id="UP000465622"/>
    </source>
</evidence>
<dbReference type="Gene3D" id="3.40.190.290">
    <property type="match status" value="1"/>
</dbReference>
<dbReference type="InterPro" id="IPR036388">
    <property type="entry name" value="WH-like_DNA-bd_sf"/>
</dbReference>
<keyword evidence="4" id="KW-0010">Activator</keyword>
<keyword evidence="3" id="KW-0238">DNA-binding</keyword>
<dbReference type="PROSITE" id="PS50931">
    <property type="entry name" value="HTH_LYSR"/>
    <property type="match status" value="1"/>
</dbReference>
<evidence type="ECO:0000313" key="7">
    <source>
        <dbReference type="EMBL" id="BBX37165.1"/>
    </source>
</evidence>
<dbReference type="Gene3D" id="1.10.10.10">
    <property type="entry name" value="Winged helix-like DNA-binding domain superfamily/Winged helix DNA-binding domain"/>
    <property type="match status" value="1"/>
</dbReference>
<keyword evidence="2" id="KW-0805">Transcription regulation</keyword>
<dbReference type="InterPro" id="IPR000847">
    <property type="entry name" value="LysR_HTH_N"/>
</dbReference>
<reference evidence="7 8" key="1">
    <citation type="journal article" date="2019" name="Emerg. Microbes Infect.">
        <title>Comprehensive subspecies identification of 175 nontuberculous mycobacteria species based on 7547 genomic profiles.</title>
        <authorList>
            <person name="Matsumoto Y."/>
            <person name="Kinjo T."/>
            <person name="Motooka D."/>
            <person name="Nabeya D."/>
            <person name="Jung N."/>
            <person name="Uechi K."/>
            <person name="Horii T."/>
            <person name="Iida T."/>
            <person name="Fujita J."/>
            <person name="Nakamura S."/>
        </authorList>
    </citation>
    <scope>NUCLEOTIDE SEQUENCE [LARGE SCALE GENOMIC DNA]</scope>
    <source>
        <strain evidence="7 8">JCM 12375</strain>
    </source>
</reference>
<gene>
    <name evidence="7" type="ORF">MMAGJ_64470</name>
</gene>
<dbReference type="PANTHER" id="PTHR30346:SF30">
    <property type="entry name" value="SMALL NEUTRAL PROTEASE REGULATORY PROTEIN"/>
    <property type="match status" value="1"/>
</dbReference>
<sequence length="294" mass="30543">MEYFVAVAEEANFTRAAQRVHISQSGISAQIRQLEHELGHPLFDRSTRTAKLTAAGAAALTPARAALAAAASVQEAVDDVVGLLRGRLRIGMVVGCTITPLFIAIEKFHSDHPGVEISVQEGNSEQMIDAVGSGDLDMALVGAAGEPPDWLGAMTIASENLVALVPLGHRLAKRRRIAIDQLDGEPIVSMPAGTGIRATLDIGCAAAGFIPHITVEATAADTVADLVERGLGIGVLSASMTAAHRDHLSAVPLTGIALPALLAVVWSPSPSPALRVFIPQVREAFERGAASSSP</sequence>
<dbReference type="PANTHER" id="PTHR30346">
    <property type="entry name" value="TRANSCRIPTIONAL DUAL REGULATOR HCAR-RELATED"/>
    <property type="match status" value="1"/>
</dbReference>
<dbReference type="InterPro" id="IPR036390">
    <property type="entry name" value="WH_DNA-bd_sf"/>
</dbReference>
<keyword evidence="5" id="KW-0804">Transcription</keyword>
<evidence type="ECO:0000256" key="1">
    <source>
        <dbReference type="ARBA" id="ARBA00009437"/>
    </source>
</evidence>
<dbReference type="Pfam" id="PF00126">
    <property type="entry name" value="HTH_1"/>
    <property type="match status" value="1"/>
</dbReference>
<keyword evidence="8" id="KW-1185">Reference proteome</keyword>
<dbReference type="SUPFAM" id="SSF46785">
    <property type="entry name" value="Winged helix' DNA-binding domain"/>
    <property type="match status" value="1"/>
</dbReference>
<feature type="domain" description="HTH lysR-type" evidence="6">
    <location>
        <begin position="1"/>
        <end position="53"/>
    </location>
</feature>
<dbReference type="Pfam" id="PF03466">
    <property type="entry name" value="LysR_substrate"/>
    <property type="match status" value="1"/>
</dbReference>
<protein>
    <submittedName>
        <fullName evidence="7">LysR family transcriptional regulator</fullName>
    </submittedName>
</protein>
<name>A0ABM7I2P7_MYCME</name>
<comment type="similarity">
    <text evidence="1">Belongs to the LysR transcriptional regulatory family.</text>
</comment>
<accession>A0ABM7I2P7</accession>
<evidence type="ECO:0000256" key="2">
    <source>
        <dbReference type="ARBA" id="ARBA00023015"/>
    </source>
</evidence>
<organism evidence="7 8">
    <name type="scientific">Mycolicibacterium mageritense</name>
    <name type="common">Mycobacterium mageritense</name>
    <dbReference type="NCBI Taxonomy" id="53462"/>
    <lineage>
        <taxon>Bacteria</taxon>
        <taxon>Bacillati</taxon>
        <taxon>Actinomycetota</taxon>
        <taxon>Actinomycetes</taxon>
        <taxon>Mycobacteriales</taxon>
        <taxon>Mycobacteriaceae</taxon>
        <taxon>Mycolicibacterium</taxon>
    </lineage>
</organism>
<evidence type="ECO:0000256" key="4">
    <source>
        <dbReference type="ARBA" id="ARBA00023159"/>
    </source>
</evidence>
<dbReference type="Proteomes" id="UP000465622">
    <property type="component" value="Chromosome"/>
</dbReference>
<evidence type="ECO:0000256" key="3">
    <source>
        <dbReference type="ARBA" id="ARBA00023125"/>
    </source>
</evidence>
<evidence type="ECO:0000256" key="5">
    <source>
        <dbReference type="ARBA" id="ARBA00023163"/>
    </source>
</evidence>
<dbReference type="InterPro" id="IPR005119">
    <property type="entry name" value="LysR_subst-bd"/>
</dbReference>
<dbReference type="SUPFAM" id="SSF53850">
    <property type="entry name" value="Periplasmic binding protein-like II"/>
    <property type="match status" value="1"/>
</dbReference>
<dbReference type="PRINTS" id="PR00039">
    <property type="entry name" value="HTHLYSR"/>
</dbReference>
<evidence type="ECO:0000259" key="6">
    <source>
        <dbReference type="PROSITE" id="PS50931"/>
    </source>
</evidence>
<proteinExistence type="inferred from homology"/>
<dbReference type="EMBL" id="AP022567">
    <property type="protein sequence ID" value="BBX37165.1"/>
    <property type="molecule type" value="Genomic_DNA"/>
</dbReference>